<sequence>MMAQRGTSALESLQRPQYYFREHDDCGKGKGGSNKDSLRDRTPLEDTRARNSSLSSRRPLTCRTSAPSSPPTKWNEWSTDDTDLFQGRRSRQRSRAPDRPLTLRVSTHDCPRRKSGGECGSSAALRLDAKTQQPSFPPGNDMLPELRDVPSGEVAKEHERACGGWFKIPDTKSIFASFDWPEHDMKVCDEVKIEAAAAV</sequence>
<evidence type="ECO:0000313" key="2">
    <source>
        <dbReference type="EMBL" id="EKX32995.1"/>
    </source>
</evidence>
<feature type="region of interest" description="Disordered" evidence="1">
    <location>
        <begin position="1"/>
        <end position="120"/>
    </location>
</feature>
<reference evidence="3" key="3">
    <citation type="submission" date="2016-03" db="UniProtKB">
        <authorList>
            <consortium name="EnsemblProtists"/>
        </authorList>
    </citation>
    <scope>IDENTIFICATION</scope>
</reference>
<keyword evidence="4" id="KW-1185">Reference proteome</keyword>
<dbReference type="PaxDb" id="55529-EKX32995"/>
<feature type="compositionally biased region" description="Basic and acidic residues" evidence="1">
    <location>
        <begin position="36"/>
        <end position="49"/>
    </location>
</feature>
<protein>
    <submittedName>
        <fullName evidence="2 3">Uncharacterized protein</fullName>
    </submittedName>
</protein>
<feature type="compositionally biased region" description="Basic and acidic residues" evidence="1">
    <location>
        <begin position="106"/>
        <end position="116"/>
    </location>
</feature>
<dbReference type="Proteomes" id="UP000011087">
    <property type="component" value="Unassembled WGS sequence"/>
</dbReference>
<dbReference type="RefSeq" id="XP_005819975.1">
    <property type="nucleotide sequence ID" value="XM_005819918.1"/>
</dbReference>
<reference evidence="2 4" key="1">
    <citation type="journal article" date="2012" name="Nature">
        <title>Algal genomes reveal evolutionary mosaicism and the fate of nucleomorphs.</title>
        <authorList>
            <consortium name="DOE Joint Genome Institute"/>
            <person name="Curtis B.A."/>
            <person name="Tanifuji G."/>
            <person name="Burki F."/>
            <person name="Gruber A."/>
            <person name="Irimia M."/>
            <person name="Maruyama S."/>
            <person name="Arias M.C."/>
            <person name="Ball S.G."/>
            <person name="Gile G.H."/>
            <person name="Hirakawa Y."/>
            <person name="Hopkins J.F."/>
            <person name="Kuo A."/>
            <person name="Rensing S.A."/>
            <person name="Schmutz J."/>
            <person name="Symeonidi A."/>
            <person name="Elias M."/>
            <person name="Eveleigh R.J."/>
            <person name="Herman E.K."/>
            <person name="Klute M.J."/>
            <person name="Nakayama T."/>
            <person name="Obornik M."/>
            <person name="Reyes-Prieto A."/>
            <person name="Armbrust E.V."/>
            <person name="Aves S.J."/>
            <person name="Beiko R.G."/>
            <person name="Coutinho P."/>
            <person name="Dacks J.B."/>
            <person name="Durnford D.G."/>
            <person name="Fast N.M."/>
            <person name="Green B.R."/>
            <person name="Grisdale C.J."/>
            <person name="Hempel F."/>
            <person name="Henrissat B."/>
            <person name="Hoppner M.P."/>
            <person name="Ishida K."/>
            <person name="Kim E."/>
            <person name="Koreny L."/>
            <person name="Kroth P.G."/>
            <person name="Liu Y."/>
            <person name="Malik S.B."/>
            <person name="Maier U.G."/>
            <person name="McRose D."/>
            <person name="Mock T."/>
            <person name="Neilson J.A."/>
            <person name="Onodera N.T."/>
            <person name="Poole A.M."/>
            <person name="Pritham E.J."/>
            <person name="Richards T.A."/>
            <person name="Rocap G."/>
            <person name="Roy S.W."/>
            <person name="Sarai C."/>
            <person name="Schaack S."/>
            <person name="Shirato S."/>
            <person name="Slamovits C.H."/>
            <person name="Spencer D.F."/>
            <person name="Suzuki S."/>
            <person name="Worden A.Z."/>
            <person name="Zauner S."/>
            <person name="Barry K."/>
            <person name="Bell C."/>
            <person name="Bharti A.K."/>
            <person name="Crow J.A."/>
            <person name="Grimwood J."/>
            <person name="Kramer R."/>
            <person name="Lindquist E."/>
            <person name="Lucas S."/>
            <person name="Salamov A."/>
            <person name="McFadden G.I."/>
            <person name="Lane C.E."/>
            <person name="Keeling P.J."/>
            <person name="Gray M.W."/>
            <person name="Grigoriev I.V."/>
            <person name="Archibald J.M."/>
        </authorList>
    </citation>
    <scope>NUCLEOTIDE SEQUENCE</scope>
    <source>
        <strain evidence="2 4">CCMP2712</strain>
    </source>
</reference>
<organism evidence="2">
    <name type="scientific">Guillardia theta (strain CCMP2712)</name>
    <name type="common">Cryptophyte</name>
    <dbReference type="NCBI Taxonomy" id="905079"/>
    <lineage>
        <taxon>Eukaryota</taxon>
        <taxon>Cryptophyceae</taxon>
        <taxon>Pyrenomonadales</taxon>
        <taxon>Geminigeraceae</taxon>
        <taxon>Guillardia</taxon>
    </lineage>
</organism>
<evidence type="ECO:0000313" key="3">
    <source>
        <dbReference type="EnsemblProtists" id="EKX32995"/>
    </source>
</evidence>
<dbReference type="KEGG" id="gtt:GUITHDRAFT_120828"/>
<dbReference type="HOGENOM" id="CLU_1374518_0_0_1"/>
<dbReference type="AlphaFoldDB" id="L1IAX3"/>
<feature type="compositionally biased region" description="Polar residues" evidence="1">
    <location>
        <begin position="50"/>
        <end position="77"/>
    </location>
</feature>
<name>L1IAX3_GUITC</name>
<feature type="compositionally biased region" description="Polar residues" evidence="1">
    <location>
        <begin position="1"/>
        <end position="15"/>
    </location>
</feature>
<gene>
    <name evidence="2" type="ORF">GUITHDRAFT_120828</name>
</gene>
<dbReference type="GeneID" id="17289730"/>
<dbReference type="EnsemblProtists" id="EKX32995">
    <property type="protein sequence ID" value="EKX32995"/>
    <property type="gene ID" value="GUITHDRAFT_120828"/>
</dbReference>
<evidence type="ECO:0000256" key="1">
    <source>
        <dbReference type="SAM" id="MobiDB-lite"/>
    </source>
</evidence>
<reference evidence="4" key="2">
    <citation type="submission" date="2012-11" db="EMBL/GenBank/DDBJ databases">
        <authorList>
            <person name="Kuo A."/>
            <person name="Curtis B.A."/>
            <person name="Tanifuji G."/>
            <person name="Burki F."/>
            <person name="Gruber A."/>
            <person name="Irimia M."/>
            <person name="Maruyama S."/>
            <person name="Arias M.C."/>
            <person name="Ball S.G."/>
            <person name="Gile G.H."/>
            <person name="Hirakawa Y."/>
            <person name="Hopkins J.F."/>
            <person name="Rensing S.A."/>
            <person name="Schmutz J."/>
            <person name="Symeonidi A."/>
            <person name="Elias M."/>
            <person name="Eveleigh R.J."/>
            <person name="Herman E.K."/>
            <person name="Klute M.J."/>
            <person name="Nakayama T."/>
            <person name="Obornik M."/>
            <person name="Reyes-Prieto A."/>
            <person name="Armbrust E.V."/>
            <person name="Aves S.J."/>
            <person name="Beiko R.G."/>
            <person name="Coutinho P."/>
            <person name="Dacks J.B."/>
            <person name="Durnford D.G."/>
            <person name="Fast N.M."/>
            <person name="Green B.R."/>
            <person name="Grisdale C."/>
            <person name="Hempe F."/>
            <person name="Henrissat B."/>
            <person name="Hoppner M.P."/>
            <person name="Ishida K.-I."/>
            <person name="Kim E."/>
            <person name="Koreny L."/>
            <person name="Kroth P.G."/>
            <person name="Liu Y."/>
            <person name="Malik S.-B."/>
            <person name="Maier U.G."/>
            <person name="McRose D."/>
            <person name="Mock T."/>
            <person name="Neilson J.A."/>
            <person name="Onodera N.T."/>
            <person name="Poole A.M."/>
            <person name="Pritham E.J."/>
            <person name="Richards T.A."/>
            <person name="Rocap G."/>
            <person name="Roy S.W."/>
            <person name="Sarai C."/>
            <person name="Schaack S."/>
            <person name="Shirato S."/>
            <person name="Slamovits C.H."/>
            <person name="Spencer D.F."/>
            <person name="Suzuki S."/>
            <person name="Worden A.Z."/>
            <person name="Zauner S."/>
            <person name="Barry K."/>
            <person name="Bell C."/>
            <person name="Bharti A.K."/>
            <person name="Crow J.A."/>
            <person name="Grimwood J."/>
            <person name="Kramer R."/>
            <person name="Lindquist E."/>
            <person name="Lucas S."/>
            <person name="Salamov A."/>
            <person name="McFadden G.I."/>
            <person name="Lane C.E."/>
            <person name="Keeling P.J."/>
            <person name="Gray M.W."/>
            <person name="Grigoriev I.V."/>
            <person name="Archibald J.M."/>
        </authorList>
    </citation>
    <scope>NUCLEOTIDE SEQUENCE</scope>
    <source>
        <strain evidence="4">CCMP2712</strain>
    </source>
</reference>
<dbReference type="EMBL" id="JH993161">
    <property type="protein sequence ID" value="EKX32995.1"/>
    <property type="molecule type" value="Genomic_DNA"/>
</dbReference>
<accession>L1IAX3</accession>
<proteinExistence type="predicted"/>
<evidence type="ECO:0000313" key="4">
    <source>
        <dbReference type="Proteomes" id="UP000011087"/>
    </source>
</evidence>